<proteinExistence type="predicted"/>
<organism evidence="1 2">
    <name type="scientific">Candidatus Electrothrix communis</name>
    <dbReference type="NCBI Taxonomy" id="1859133"/>
    <lineage>
        <taxon>Bacteria</taxon>
        <taxon>Pseudomonadati</taxon>
        <taxon>Thermodesulfobacteriota</taxon>
        <taxon>Desulfobulbia</taxon>
        <taxon>Desulfobulbales</taxon>
        <taxon>Desulfobulbaceae</taxon>
        <taxon>Candidatus Electrothrix</taxon>
    </lineage>
</organism>
<reference evidence="1 2" key="1">
    <citation type="submission" date="2017-01" db="EMBL/GenBank/DDBJ databases">
        <title>The cable genome- insights into the physiology and evolution of filamentous bacteria capable of sulfide oxidation via long distance electron transfer.</title>
        <authorList>
            <person name="Schreiber L."/>
            <person name="Bjerg J.T."/>
            <person name="Boggild A."/>
            <person name="Van De Vossenberg J."/>
            <person name="Meysman F."/>
            <person name="Nielsen L.P."/>
            <person name="Schramm A."/>
            <person name="Kjeldsen K.U."/>
        </authorList>
    </citation>
    <scope>NUCLEOTIDE SEQUENCE [LARGE SCALE GENOMIC DNA]</scope>
    <source>
        <strain evidence="1">A1</strain>
    </source>
</reference>
<comment type="caution">
    <text evidence="1">The sequence shown here is derived from an EMBL/GenBank/DDBJ whole genome shotgun (WGS) entry which is preliminary data.</text>
</comment>
<sequence>MAEIKSTMDLVMERAARMGRASDDELQQEDQRKEGMKLAADFLDGKVESLMTALAEQPEKKQMGIRSGMVDTLLRNIFLHRDEMGKERTEKAAQGIREISGDAGEVGSICAEMTEYPGAV</sequence>
<protein>
    <submittedName>
        <fullName evidence="1">Uncharacterized protein</fullName>
    </submittedName>
</protein>
<dbReference type="Proteomes" id="UP000288086">
    <property type="component" value="Unassembled WGS sequence"/>
</dbReference>
<evidence type="ECO:0000313" key="2">
    <source>
        <dbReference type="Proteomes" id="UP000288086"/>
    </source>
</evidence>
<dbReference type="AlphaFoldDB" id="A0A3S3QIW1"/>
<dbReference type="EMBL" id="MTKP01000133">
    <property type="protein sequence ID" value="RWX48580.1"/>
    <property type="molecule type" value="Genomic_DNA"/>
</dbReference>
<accession>A0A3S3QIW1</accession>
<gene>
    <name evidence="1" type="ORF">VT98_11331</name>
</gene>
<evidence type="ECO:0000313" key="1">
    <source>
        <dbReference type="EMBL" id="RWX48580.1"/>
    </source>
</evidence>
<keyword evidence="2" id="KW-1185">Reference proteome</keyword>
<name>A0A3S3QIW1_9BACT</name>